<evidence type="ECO:0000256" key="1">
    <source>
        <dbReference type="SAM" id="MobiDB-lite"/>
    </source>
</evidence>
<dbReference type="Proteomes" id="UP000218811">
    <property type="component" value="Unassembled WGS sequence"/>
</dbReference>
<name>A0A2H3JKL7_WOLCO</name>
<evidence type="ECO:0000313" key="3">
    <source>
        <dbReference type="Proteomes" id="UP000218811"/>
    </source>
</evidence>
<reference evidence="2 3" key="1">
    <citation type="journal article" date="2012" name="Science">
        <title>The Paleozoic origin of enzymatic lignin decomposition reconstructed from 31 fungal genomes.</title>
        <authorList>
            <person name="Floudas D."/>
            <person name="Binder M."/>
            <person name="Riley R."/>
            <person name="Barry K."/>
            <person name="Blanchette R.A."/>
            <person name="Henrissat B."/>
            <person name="Martinez A.T."/>
            <person name="Otillar R."/>
            <person name="Spatafora J.W."/>
            <person name="Yadav J.S."/>
            <person name="Aerts A."/>
            <person name="Benoit I."/>
            <person name="Boyd A."/>
            <person name="Carlson A."/>
            <person name="Copeland A."/>
            <person name="Coutinho P.M."/>
            <person name="de Vries R.P."/>
            <person name="Ferreira P."/>
            <person name="Findley K."/>
            <person name="Foster B."/>
            <person name="Gaskell J."/>
            <person name="Glotzer D."/>
            <person name="Gorecki P."/>
            <person name="Heitman J."/>
            <person name="Hesse C."/>
            <person name="Hori C."/>
            <person name="Igarashi K."/>
            <person name="Jurgens J.A."/>
            <person name="Kallen N."/>
            <person name="Kersten P."/>
            <person name="Kohler A."/>
            <person name="Kuees U."/>
            <person name="Kumar T.K.A."/>
            <person name="Kuo A."/>
            <person name="LaButti K."/>
            <person name="Larrondo L.F."/>
            <person name="Lindquist E."/>
            <person name="Ling A."/>
            <person name="Lombard V."/>
            <person name="Lucas S."/>
            <person name="Lundell T."/>
            <person name="Martin R."/>
            <person name="McLaughlin D.J."/>
            <person name="Morgenstern I."/>
            <person name="Morin E."/>
            <person name="Murat C."/>
            <person name="Nagy L.G."/>
            <person name="Nolan M."/>
            <person name="Ohm R.A."/>
            <person name="Patyshakuliyeva A."/>
            <person name="Rokas A."/>
            <person name="Ruiz-Duenas F.J."/>
            <person name="Sabat G."/>
            <person name="Salamov A."/>
            <person name="Samejima M."/>
            <person name="Schmutz J."/>
            <person name="Slot J.C."/>
            <person name="St John F."/>
            <person name="Stenlid J."/>
            <person name="Sun H."/>
            <person name="Sun S."/>
            <person name="Syed K."/>
            <person name="Tsang A."/>
            <person name="Wiebenga A."/>
            <person name="Young D."/>
            <person name="Pisabarro A."/>
            <person name="Eastwood D.C."/>
            <person name="Martin F."/>
            <person name="Cullen D."/>
            <person name="Grigoriev I.V."/>
            <person name="Hibbett D.S."/>
        </authorList>
    </citation>
    <scope>NUCLEOTIDE SEQUENCE [LARGE SCALE GENOMIC DNA]</scope>
    <source>
        <strain evidence="2 3">MD-104</strain>
    </source>
</reference>
<keyword evidence="3" id="KW-1185">Reference proteome</keyword>
<organism evidence="2 3">
    <name type="scientific">Wolfiporia cocos (strain MD-104)</name>
    <name type="common">Brown rot fungus</name>
    <dbReference type="NCBI Taxonomy" id="742152"/>
    <lineage>
        <taxon>Eukaryota</taxon>
        <taxon>Fungi</taxon>
        <taxon>Dikarya</taxon>
        <taxon>Basidiomycota</taxon>
        <taxon>Agaricomycotina</taxon>
        <taxon>Agaricomycetes</taxon>
        <taxon>Polyporales</taxon>
        <taxon>Phaeolaceae</taxon>
        <taxon>Wolfiporia</taxon>
    </lineage>
</organism>
<evidence type="ECO:0000313" key="2">
    <source>
        <dbReference type="EMBL" id="PCH42730.1"/>
    </source>
</evidence>
<gene>
    <name evidence="2" type="ORF">WOLCODRAFT_152764</name>
</gene>
<protein>
    <submittedName>
        <fullName evidence="2">Uncharacterized protein</fullName>
    </submittedName>
</protein>
<feature type="compositionally biased region" description="Polar residues" evidence="1">
    <location>
        <begin position="49"/>
        <end position="58"/>
    </location>
</feature>
<accession>A0A2H3JKL7</accession>
<dbReference type="AlphaFoldDB" id="A0A2H3JKL7"/>
<feature type="region of interest" description="Disordered" evidence="1">
    <location>
        <begin position="26"/>
        <end position="58"/>
    </location>
</feature>
<proteinExistence type="predicted"/>
<dbReference type="EMBL" id="KB468135">
    <property type="protein sequence ID" value="PCH42730.1"/>
    <property type="molecule type" value="Genomic_DNA"/>
</dbReference>
<sequence length="72" mass="7890">MPISGQNAGLEDDIVDLPPDVVATLDMEEQSIHNSHQEDEDMGAPPESPSRNSPRTCLTLRSNSDVHHWVGI</sequence>